<name>A0A2S5GQ27_9BURK</name>
<keyword evidence="2" id="KW-0805">Transcription regulation</keyword>
<dbReference type="Gene3D" id="1.10.10.10">
    <property type="entry name" value="Winged helix-like DNA-binding domain superfamily/Winged helix DNA-binding domain"/>
    <property type="match status" value="1"/>
</dbReference>
<dbReference type="Pfam" id="PF00126">
    <property type="entry name" value="HTH_1"/>
    <property type="match status" value="1"/>
</dbReference>
<dbReference type="InterPro" id="IPR005119">
    <property type="entry name" value="LysR_subst-bd"/>
</dbReference>
<dbReference type="Gene3D" id="3.40.190.10">
    <property type="entry name" value="Periplasmic binding protein-like II"/>
    <property type="match status" value="2"/>
</dbReference>
<accession>A0A2S5GQ27</accession>
<evidence type="ECO:0000256" key="1">
    <source>
        <dbReference type="ARBA" id="ARBA00009437"/>
    </source>
</evidence>
<dbReference type="AlphaFoldDB" id="A0A2S5GQ27"/>
<dbReference type="Pfam" id="PF03466">
    <property type="entry name" value="LysR_substrate"/>
    <property type="match status" value="1"/>
</dbReference>
<dbReference type="SUPFAM" id="SSF46785">
    <property type="entry name" value="Winged helix' DNA-binding domain"/>
    <property type="match status" value="1"/>
</dbReference>
<organism evidence="6 7">
    <name type="scientific">Achromobacter spanius</name>
    <dbReference type="NCBI Taxonomy" id="217203"/>
    <lineage>
        <taxon>Bacteria</taxon>
        <taxon>Pseudomonadati</taxon>
        <taxon>Pseudomonadota</taxon>
        <taxon>Betaproteobacteria</taxon>
        <taxon>Burkholderiales</taxon>
        <taxon>Alcaligenaceae</taxon>
        <taxon>Achromobacter</taxon>
    </lineage>
</organism>
<dbReference type="EMBL" id="PREU01000007">
    <property type="protein sequence ID" value="PPA75089.1"/>
    <property type="molecule type" value="Genomic_DNA"/>
</dbReference>
<dbReference type="InterPro" id="IPR050950">
    <property type="entry name" value="HTH-type_LysR_regulators"/>
</dbReference>
<gene>
    <name evidence="6" type="ORF">C4E15_17255</name>
</gene>
<feature type="domain" description="HTH lysR-type" evidence="5">
    <location>
        <begin position="8"/>
        <end position="65"/>
    </location>
</feature>
<dbReference type="InterPro" id="IPR036388">
    <property type="entry name" value="WH-like_DNA-bd_sf"/>
</dbReference>
<reference evidence="6 7" key="1">
    <citation type="submission" date="2018-02" db="EMBL/GenBank/DDBJ databases">
        <title>Draft Genome of Achromobacter spanius stain 6.</title>
        <authorList>
            <person name="Gunasekera T.S."/>
            <person name="Radwan O."/>
            <person name="Ruiz O.N."/>
        </authorList>
    </citation>
    <scope>NUCLEOTIDE SEQUENCE [LARGE SCALE GENOMIC DNA]</scope>
    <source>
        <strain evidence="6 7">6</strain>
    </source>
</reference>
<evidence type="ECO:0000313" key="6">
    <source>
        <dbReference type="EMBL" id="PPA75089.1"/>
    </source>
</evidence>
<keyword evidence="4" id="KW-0804">Transcription</keyword>
<dbReference type="PROSITE" id="PS50931">
    <property type="entry name" value="HTH_LYSR"/>
    <property type="match status" value="1"/>
</dbReference>
<dbReference type="OrthoDB" id="5914299at2"/>
<evidence type="ECO:0000256" key="3">
    <source>
        <dbReference type="ARBA" id="ARBA00023125"/>
    </source>
</evidence>
<protein>
    <submittedName>
        <fullName evidence="6">LysR family transcriptional regulator</fullName>
    </submittedName>
</protein>
<dbReference type="GO" id="GO:0005829">
    <property type="term" value="C:cytosol"/>
    <property type="evidence" value="ECO:0007669"/>
    <property type="project" value="TreeGrafter"/>
</dbReference>
<dbReference type="RefSeq" id="WP_104144359.1">
    <property type="nucleotide sequence ID" value="NZ_PREU01000007.1"/>
</dbReference>
<dbReference type="PRINTS" id="PR00039">
    <property type="entry name" value="HTHLYSR"/>
</dbReference>
<evidence type="ECO:0000259" key="5">
    <source>
        <dbReference type="PROSITE" id="PS50931"/>
    </source>
</evidence>
<evidence type="ECO:0000313" key="7">
    <source>
        <dbReference type="Proteomes" id="UP000239990"/>
    </source>
</evidence>
<keyword evidence="3" id="KW-0238">DNA-binding</keyword>
<dbReference type="GO" id="GO:0003700">
    <property type="term" value="F:DNA-binding transcription factor activity"/>
    <property type="evidence" value="ECO:0007669"/>
    <property type="project" value="InterPro"/>
</dbReference>
<comment type="similarity">
    <text evidence="1">Belongs to the LysR transcriptional regulatory family.</text>
</comment>
<evidence type="ECO:0000256" key="2">
    <source>
        <dbReference type="ARBA" id="ARBA00023015"/>
    </source>
</evidence>
<dbReference type="InterPro" id="IPR036390">
    <property type="entry name" value="WH_DNA-bd_sf"/>
</dbReference>
<comment type="caution">
    <text evidence="6">The sequence shown here is derived from an EMBL/GenBank/DDBJ whole genome shotgun (WGS) entry which is preliminary data.</text>
</comment>
<dbReference type="GO" id="GO:0003677">
    <property type="term" value="F:DNA binding"/>
    <property type="evidence" value="ECO:0007669"/>
    <property type="project" value="UniProtKB-KW"/>
</dbReference>
<dbReference type="PANTHER" id="PTHR30419">
    <property type="entry name" value="HTH-TYPE TRANSCRIPTIONAL REGULATOR YBHD"/>
    <property type="match status" value="1"/>
</dbReference>
<dbReference type="SUPFAM" id="SSF53850">
    <property type="entry name" value="Periplasmic binding protein-like II"/>
    <property type="match status" value="1"/>
</dbReference>
<sequence length="311" mass="33729">MTPFRGKLRIRHLEIVLTVSELGNLSKAAAQLHSTQSGLSRAIAEIEELVGARLFERTAKGTTCTPLGEAMCRHARLLLTEFRKAEIDLAAVSRGDEGSLTVGCFSMFAGWPVAQAARSFRQAYPRITLTIEIGTHERLIEDLDAGALDVLISRFSSTVNPQIYRSTTLLEDAVVLGCATHHPLAGVAGTTLADYVAYPWITALPGSRIRGELEMSLRQAGLAIPDMIGALSLEFGREMLLDGHYLWMLPGSVATVRQARGELVVLPARPAIKKSPLAAIWRRDRPSTRQARAFAAHLAQAIEADDIALAA</sequence>
<proteinExistence type="inferred from homology"/>
<dbReference type="InterPro" id="IPR000847">
    <property type="entry name" value="LysR_HTH_N"/>
</dbReference>
<dbReference type="PANTHER" id="PTHR30419:SF8">
    <property type="entry name" value="NITROGEN ASSIMILATION TRANSCRIPTIONAL ACTIVATOR-RELATED"/>
    <property type="match status" value="1"/>
</dbReference>
<evidence type="ECO:0000256" key="4">
    <source>
        <dbReference type="ARBA" id="ARBA00023163"/>
    </source>
</evidence>
<dbReference type="Proteomes" id="UP000239990">
    <property type="component" value="Unassembled WGS sequence"/>
</dbReference>